<protein>
    <submittedName>
        <fullName evidence="2">Uncharacterized protein</fullName>
    </submittedName>
</protein>
<reference evidence="2" key="2">
    <citation type="submission" date="2020-07" db="EMBL/GenBank/DDBJ databases">
        <authorList>
            <person name="Vera ALvarez R."/>
            <person name="Arias-Moreno D.M."/>
            <person name="Jimenez-Jacinto V."/>
            <person name="Jimenez-Bremont J.F."/>
            <person name="Swaminathan K."/>
            <person name="Moose S.P."/>
            <person name="Guerrero-Gonzalez M.L."/>
            <person name="Marino-Ramirez L."/>
            <person name="Landsman D."/>
            <person name="Rodriguez-Kessler M."/>
            <person name="Delgado-Sanchez P."/>
        </authorList>
    </citation>
    <scope>NUCLEOTIDE SEQUENCE</scope>
    <source>
        <tissue evidence="2">Cladode</tissue>
    </source>
</reference>
<dbReference type="AlphaFoldDB" id="A0A7C8Z1Q7"/>
<reference evidence="2" key="1">
    <citation type="journal article" date="2013" name="J. Plant Res.">
        <title>Effect of fungi and light on seed germination of three Opuntia species from semiarid lands of central Mexico.</title>
        <authorList>
            <person name="Delgado-Sanchez P."/>
            <person name="Jimenez-Bremont J.F."/>
            <person name="Guerrero-Gonzalez Mde L."/>
            <person name="Flores J."/>
        </authorList>
    </citation>
    <scope>NUCLEOTIDE SEQUENCE</scope>
    <source>
        <tissue evidence="2">Cladode</tissue>
    </source>
</reference>
<feature type="region of interest" description="Disordered" evidence="1">
    <location>
        <begin position="91"/>
        <end position="112"/>
    </location>
</feature>
<name>A0A7C8Z1Q7_OPUST</name>
<accession>A0A7C8Z1Q7</accession>
<organism evidence="2">
    <name type="scientific">Opuntia streptacantha</name>
    <name type="common">Prickly pear cactus</name>
    <name type="synonym">Opuntia cardona</name>
    <dbReference type="NCBI Taxonomy" id="393608"/>
    <lineage>
        <taxon>Eukaryota</taxon>
        <taxon>Viridiplantae</taxon>
        <taxon>Streptophyta</taxon>
        <taxon>Embryophyta</taxon>
        <taxon>Tracheophyta</taxon>
        <taxon>Spermatophyta</taxon>
        <taxon>Magnoliopsida</taxon>
        <taxon>eudicotyledons</taxon>
        <taxon>Gunneridae</taxon>
        <taxon>Pentapetalae</taxon>
        <taxon>Caryophyllales</taxon>
        <taxon>Cactineae</taxon>
        <taxon>Cactaceae</taxon>
        <taxon>Opuntioideae</taxon>
        <taxon>Opuntia</taxon>
    </lineage>
</organism>
<proteinExistence type="predicted"/>
<evidence type="ECO:0000256" key="1">
    <source>
        <dbReference type="SAM" id="MobiDB-lite"/>
    </source>
</evidence>
<dbReference type="EMBL" id="GISG01079923">
    <property type="protein sequence ID" value="MBA4631897.1"/>
    <property type="molecule type" value="Transcribed_RNA"/>
</dbReference>
<dbReference type="EMBL" id="GISG01079922">
    <property type="protein sequence ID" value="MBA4631896.1"/>
    <property type="molecule type" value="Transcribed_RNA"/>
</dbReference>
<sequence length="112" mass="11922">MLGVNVTSSRILSQVPWKPRGYSSPLVSTHLNHNRAILLHSLASGHTCSYDLISCCSYSFLSNNVVGKVACSAGSISISRTTWCTESRLTRASLPSSSSTSSTITKNSTSPL</sequence>
<evidence type="ECO:0000313" key="2">
    <source>
        <dbReference type="EMBL" id="MBA4631897.1"/>
    </source>
</evidence>